<feature type="domain" description="Selenocysteine-specific elongation factor C-terminal RIFT" evidence="1">
    <location>
        <begin position="56"/>
        <end position="137"/>
    </location>
</feature>
<reference evidence="3 4" key="2">
    <citation type="submission" date="2018-11" db="EMBL/GenBank/DDBJ databases">
        <authorList>
            <consortium name="Pathogen Informatics"/>
        </authorList>
    </citation>
    <scope>NUCLEOTIDE SEQUENCE [LARGE SCALE GENOMIC DNA]</scope>
    <source>
        <strain evidence="3 4">NST_G2</strain>
    </source>
</reference>
<dbReference type="Proteomes" id="UP000275846">
    <property type="component" value="Unassembled WGS sequence"/>
</dbReference>
<evidence type="ECO:0000313" key="4">
    <source>
        <dbReference type="Proteomes" id="UP000275846"/>
    </source>
</evidence>
<evidence type="ECO:0000313" key="3">
    <source>
        <dbReference type="EMBL" id="VDL87863.1"/>
    </source>
</evidence>
<dbReference type="WBParaSite" id="SSLN_0000153401-mRNA-1">
    <property type="protein sequence ID" value="SSLN_0000153401-mRNA-1"/>
    <property type="gene ID" value="SSLN_0000153401"/>
</dbReference>
<reference evidence="5" key="1">
    <citation type="submission" date="2016-06" db="UniProtKB">
        <authorList>
            <consortium name="WormBaseParasite"/>
        </authorList>
    </citation>
    <scope>IDENTIFICATION</scope>
</reference>
<dbReference type="AlphaFoldDB" id="A0A183SB80"/>
<evidence type="ECO:0000259" key="1">
    <source>
        <dbReference type="Pfam" id="PF21131"/>
    </source>
</evidence>
<feature type="domain" description="Selenocysteine-specific elongation factor 3rd" evidence="2">
    <location>
        <begin position="2"/>
        <end position="37"/>
    </location>
</feature>
<dbReference type="InterPro" id="IPR049394">
    <property type="entry name" value="eEFSec_C"/>
</dbReference>
<protein>
    <submittedName>
        <fullName evidence="5">Vesicle-fusing ATPase</fullName>
    </submittedName>
</protein>
<dbReference type="STRING" id="70667.A0A183SB80"/>
<dbReference type="Pfam" id="PF21208">
    <property type="entry name" value="euk_SelB_III"/>
    <property type="match status" value="1"/>
</dbReference>
<name>A0A183SB80_SCHSO</name>
<dbReference type="OrthoDB" id="2067at2759"/>
<gene>
    <name evidence="3" type="ORF">SSLN_LOCUS1478</name>
</gene>
<dbReference type="Pfam" id="PF21131">
    <property type="entry name" value="eEFSec_4th"/>
    <property type="match status" value="1"/>
</dbReference>
<evidence type="ECO:0000259" key="2">
    <source>
        <dbReference type="Pfam" id="PF21208"/>
    </source>
</evidence>
<proteinExistence type="predicted"/>
<sequence length="151" mass="16747">MLLQFDTPLVVPVGELAIGSRLYADPLAPSCRLAFHGKVVNIFPTADLVSSLPAKPQVYRWKSRAGEVERVTDSRCCIVRDLFKRETNFDIFQGLKVHVRSTTTDAGDAPIEALDIPGVIEGSFGLSGKCPVDCQARLRRLYFLTNDFKSF</sequence>
<keyword evidence="4" id="KW-1185">Reference proteome</keyword>
<evidence type="ECO:0000313" key="5">
    <source>
        <dbReference type="WBParaSite" id="SSLN_0000153401-mRNA-1"/>
    </source>
</evidence>
<dbReference type="InterPro" id="IPR049393">
    <property type="entry name" value="eEFSec_III"/>
</dbReference>
<organism evidence="5">
    <name type="scientific">Schistocephalus solidus</name>
    <name type="common">Tapeworm</name>
    <dbReference type="NCBI Taxonomy" id="70667"/>
    <lineage>
        <taxon>Eukaryota</taxon>
        <taxon>Metazoa</taxon>
        <taxon>Spiralia</taxon>
        <taxon>Lophotrochozoa</taxon>
        <taxon>Platyhelminthes</taxon>
        <taxon>Cestoda</taxon>
        <taxon>Eucestoda</taxon>
        <taxon>Diphyllobothriidea</taxon>
        <taxon>Diphyllobothriidae</taxon>
        <taxon>Schistocephalus</taxon>
    </lineage>
</organism>
<accession>A0A183SB80</accession>
<dbReference type="EMBL" id="UYSU01003353">
    <property type="protein sequence ID" value="VDL87863.1"/>
    <property type="molecule type" value="Genomic_DNA"/>
</dbReference>